<protein>
    <submittedName>
        <fullName evidence="1">Uncharacterized protein</fullName>
    </submittedName>
</protein>
<feature type="non-terminal residue" evidence="1">
    <location>
        <position position="35"/>
    </location>
</feature>
<dbReference type="EMBL" id="BARS01039727">
    <property type="protein sequence ID" value="GAG22234.1"/>
    <property type="molecule type" value="Genomic_DNA"/>
</dbReference>
<sequence length="35" mass="3932">MDENEVPKAMGFCGRDLDTKTWKAGTKVYCEHIGT</sequence>
<accession>X0VV01</accession>
<dbReference type="AlphaFoldDB" id="X0VV01"/>
<evidence type="ECO:0000313" key="1">
    <source>
        <dbReference type="EMBL" id="GAG22234.1"/>
    </source>
</evidence>
<comment type="caution">
    <text evidence="1">The sequence shown here is derived from an EMBL/GenBank/DDBJ whole genome shotgun (WGS) entry which is preliminary data.</text>
</comment>
<reference evidence="1" key="1">
    <citation type="journal article" date="2014" name="Front. Microbiol.">
        <title>High frequency of phylogenetically diverse reductive dehalogenase-homologous genes in deep subseafloor sedimentary metagenomes.</title>
        <authorList>
            <person name="Kawai M."/>
            <person name="Futagami T."/>
            <person name="Toyoda A."/>
            <person name="Takaki Y."/>
            <person name="Nishi S."/>
            <person name="Hori S."/>
            <person name="Arai W."/>
            <person name="Tsubouchi T."/>
            <person name="Morono Y."/>
            <person name="Uchiyama I."/>
            <person name="Ito T."/>
            <person name="Fujiyama A."/>
            <person name="Inagaki F."/>
            <person name="Takami H."/>
        </authorList>
    </citation>
    <scope>NUCLEOTIDE SEQUENCE</scope>
    <source>
        <strain evidence="1">Expedition CK06-06</strain>
    </source>
</reference>
<gene>
    <name evidence="1" type="ORF">S01H1_60641</name>
</gene>
<name>X0VV01_9ZZZZ</name>
<organism evidence="1">
    <name type="scientific">marine sediment metagenome</name>
    <dbReference type="NCBI Taxonomy" id="412755"/>
    <lineage>
        <taxon>unclassified sequences</taxon>
        <taxon>metagenomes</taxon>
        <taxon>ecological metagenomes</taxon>
    </lineage>
</organism>
<proteinExistence type="predicted"/>